<evidence type="ECO:0000256" key="3">
    <source>
        <dbReference type="ARBA" id="ARBA00022723"/>
    </source>
</evidence>
<dbReference type="GO" id="GO:0005524">
    <property type="term" value="F:ATP binding"/>
    <property type="evidence" value="ECO:0007669"/>
    <property type="project" value="UniProtKB-KW"/>
</dbReference>
<evidence type="ECO:0000313" key="10">
    <source>
        <dbReference type="EMBL" id="BAK38279.1"/>
    </source>
</evidence>
<evidence type="ECO:0000313" key="11">
    <source>
        <dbReference type="Proteomes" id="UP000007947"/>
    </source>
</evidence>
<keyword evidence="2" id="KW-0436">Ligase</keyword>
<dbReference type="InterPro" id="IPR014729">
    <property type="entry name" value="Rossmann-like_a/b/a_fold"/>
</dbReference>
<dbReference type="RefSeq" id="WP_013866091.1">
    <property type="nucleotide sequence ID" value="NC_015635.1"/>
</dbReference>
<keyword evidence="3" id="KW-0479">Metal-binding</keyword>
<evidence type="ECO:0000256" key="6">
    <source>
        <dbReference type="ARBA" id="ARBA00022840"/>
    </source>
</evidence>
<evidence type="ECO:0000256" key="8">
    <source>
        <dbReference type="ARBA" id="ARBA00039149"/>
    </source>
</evidence>
<keyword evidence="5" id="KW-0862">Zinc</keyword>
<keyword evidence="4" id="KW-0547">Nucleotide-binding</keyword>
<evidence type="ECO:0000256" key="2">
    <source>
        <dbReference type="ARBA" id="ARBA00022598"/>
    </source>
</evidence>
<protein>
    <recommendedName>
        <fullName evidence="8">7-cyano-7-deazaguanine synthase</fullName>
        <ecNumber evidence="8">6.3.4.20</ecNumber>
    </recommendedName>
</protein>
<accession>F5XIP1</accession>
<dbReference type="InterPro" id="IPR018317">
    <property type="entry name" value="QueC"/>
</dbReference>
<reference evidence="10 11" key="1">
    <citation type="submission" date="2011-05" db="EMBL/GenBank/DDBJ databases">
        <title>Whole genome sequence of Microlunatus phosphovorus NM-1.</title>
        <authorList>
            <person name="Hosoyama A."/>
            <person name="Sasaki K."/>
            <person name="Harada T."/>
            <person name="Igarashi R."/>
            <person name="Kawakoshi A."/>
            <person name="Sasagawa M."/>
            <person name="Fukada J."/>
            <person name="Nakamura S."/>
            <person name="Katano Y."/>
            <person name="Hanada S."/>
            <person name="Kamagata Y."/>
            <person name="Nakamura N."/>
            <person name="Yamazaki S."/>
            <person name="Fujita N."/>
        </authorList>
    </citation>
    <scope>NUCLEOTIDE SEQUENCE [LARGE SCALE GENOMIC DNA]</scope>
    <source>
        <strain evidence="11">ATCC 700054 / DSM 10555 / JCM 9379 / NBRC 101784 / NCIMB 13414 / VKM Ac-1990 / NM-1</strain>
    </source>
</reference>
<dbReference type="GO" id="GO:0016787">
    <property type="term" value="F:hydrolase activity"/>
    <property type="evidence" value="ECO:0007669"/>
    <property type="project" value="UniProtKB-KW"/>
</dbReference>
<dbReference type="GO" id="GO:0016874">
    <property type="term" value="F:ligase activity"/>
    <property type="evidence" value="ECO:0007669"/>
    <property type="project" value="UniProtKB-KW"/>
</dbReference>
<dbReference type="GO" id="GO:0046872">
    <property type="term" value="F:metal ion binding"/>
    <property type="evidence" value="ECO:0007669"/>
    <property type="project" value="UniProtKB-KW"/>
</dbReference>
<keyword evidence="11" id="KW-1185">Reference proteome</keyword>
<organism evidence="10 11">
    <name type="scientific">Microlunatus phosphovorus (strain ATCC 700054 / DSM 10555 / JCM 9379 / NBRC 101784 / NCIMB 13414 / VKM Ac-1990 / NM-1)</name>
    <dbReference type="NCBI Taxonomy" id="1032480"/>
    <lineage>
        <taxon>Bacteria</taxon>
        <taxon>Bacillati</taxon>
        <taxon>Actinomycetota</taxon>
        <taxon>Actinomycetes</taxon>
        <taxon>Propionibacteriales</taxon>
        <taxon>Propionibacteriaceae</taxon>
        <taxon>Microlunatus</taxon>
    </lineage>
</organism>
<evidence type="ECO:0000256" key="7">
    <source>
        <dbReference type="ARBA" id="ARBA00037993"/>
    </source>
</evidence>
<dbReference type="EC" id="6.3.4.20" evidence="8"/>
<dbReference type="Pfam" id="PF06508">
    <property type="entry name" value="QueC"/>
    <property type="match status" value="1"/>
</dbReference>
<comment type="catalytic activity">
    <reaction evidence="9">
        <text>7-carboxy-7-carbaguanine + NH4(+) + 2 ATP = 7-cyano-7-carbaguanine + 2 AMP + 2 diphosphate + 2 H(+)</text>
        <dbReference type="Rhea" id="RHEA:27982"/>
        <dbReference type="ChEBI" id="CHEBI:15378"/>
        <dbReference type="ChEBI" id="CHEBI:28938"/>
        <dbReference type="ChEBI" id="CHEBI:30616"/>
        <dbReference type="ChEBI" id="CHEBI:33019"/>
        <dbReference type="ChEBI" id="CHEBI:45075"/>
        <dbReference type="ChEBI" id="CHEBI:61036"/>
        <dbReference type="ChEBI" id="CHEBI:456215"/>
        <dbReference type="EC" id="6.3.4.20"/>
    </reaction>
</comment>
<proteinExistence type="inferred from homology"/>
<evidence type="ECO:0000256" key="5">
    <source>
        <dbReference type="ARBA" id="ARBA00022833"/>
    </source>
</evidence>
<dbReference type="SUPFAM" id="SSF52402">
    <property type="entry name" value="Adenine nucleotide alpha hydrolases-like"/>
    <property type="match status" value="1"/>
</dbReference>
<comment type="similarity">
    <text evidence="7">Belongs to the QueC family.</text>
</comment>
<evidence type="ECO:0000256" key="4">
    <source>
        <dbReference type="ARBA" id="ARBA00022741"/>
    </source>
</evidence>
<name>F5XIP1_MICPN</name>
<gene>
    <name evidence="10" type="ordered locus">MLP_52650</name>
</gene>
<dbReference type="OrthoDB" id="1426978at2"/>
<sequence>MNRVLLLSGGLDSTAVAAMVRPEHCVHVDYGQIPAEAELRAAAQVAVDLGLPFTSLAVPAGQVGAGLMSAEAADGLPVDVSPEWWPFRNQLLITLAAAWAVQRGFEVVIIGTVASDGARHADGTRDFLTRIDDLLAVQEGHLRVEAPAAGMSSAELITTSGVTDAVLGWTHSCHRANFPCGACPGCVKRQEVLQQLDRLR</sequence>
<dbReference type="eggNOG" id="COG0603">
    <property type="taxonomic scope" value="Bacteria"/>
</dbReference>
<dbReference type="EMBL" id="AP012204">
    <property type="protein sequence ID" value="BAK38279.1"/>
    <property type="molecule type" value="Genomic_DNA"/>
</dbReference>
<evidence type="ECO:0000256" key="9">
    <source>
        <dbReference type="ARBA" id="ARBA00047890"/>
    </source>
</evidence>
<dbReference type="PANTHER" id="PTHR42914:SF1">
    <property type="entry name" value="7-CYANO-7-DEAZAGUANINE SYNTHASE"/>
    <property type="match status" value="1"/>
</dbReference>
<evidence type="ECO:0000256" key="1">
    <source>
        <dbReference type="ARBA" id="ARBA00005061"/>
    </source>
</evidence>
<dbReference type="Gene3D" id="3.40.50.620">
    <property type="entry name" value="HUPs"/>
    <property type="match status" value="1"/>
</dbReference>
<dbReference type="HOGENOM" id="CLU_081854_1_0_11"/>
<keyword evidence="6" id="KW-0067">ATP-binding</keyword>
<dbReference type="KEGG" id="mph:MLP_52650"/>
<dbReference type="AlphaFoldDB" id="F5XIP1"/>
<comment type="pathway">
    <text evidence="1">Purine metabolism; 7-cyano-7-deazaguanine biosynthesis.</text>
</comment>
<dbReference type="STRING" id="1032480.MLP_52650"/>
<dbReference type="PANTHER" id="PTHR42914">
    <property type="entry name" value="7-CYANO-7-DEAZAGUANINE SYNTHASE"/>
    <property type="match status" value="1"/>
</dbReference>
<dbReference type="Proteomes" id="UP000007947">
    <property type="component" value="Chromosome"/>
</dbReference>
<keyword evidence="10" id="KW-0378">Hydrolase</keyword>